<accession>A0A6A5THL3</accession>
<protein>
    <recommendedName>
        <fullName evidence="3">F-box domain-containing protein</fullName>
    </recommendedName>
</protein>
<dbReference type="EMBL" id="ML977015">
    <property type="protein sequence ID" value="KAF1951660.1"/>
    <property type="molecule type" value="Genomic_DNA"/>
</dbReference>
<gene>
    <name evidence="1" type="ORF">CC80DRAFT_495833</name>
</gene>
<evidence type="ECO:0000313" key="2">
    <source>
        <dbReference type="Proteomes" id="UP000800035"/>
    </source>
</evidence>
<dbReference type="Proteomes" id="UP000800035">
    <property type="component" value="Unassembled WGS sequence"/>
</dbReference>
<proteinExistence type="predicted"/>
<keyword evidence="2" id="KW-1185">Reference proteome</keyword>
<dbReference type="AlphaFoldDB" id="A0A6A5THL3"/>
<name>A0A6A5THL3_9PLEO</name>
<evidence type="ECO:0000313" key="1">
    <source>
        <dbReference type="EMBL" id="KAF1951660.1"/>
    </source>
</evidence>
<evidence type="ECO:0008006" key="3">
    <source>
        <dbReference type="Google" id="ProtNLM"/>
    </source>
</evidence>
<reference evidence="1" key="1">
    <citation type="journal article" date="2020" name="Stud. Mycol.">
        <title>101 Dothideomycetes genomes: a test case for predicting lifestyles and emergence of pathogens.</title>
        <authorList>
            <person name="Haridas S."/>
            <person name="Albert R."/>
            <person name="Binder M."/>
            <person name="Bloem J."/>
            <person name="Labutti K."/>
            <person name="Salamov A."/>
            <person name="Andreopoulos B."/>
            <person name="Baker S."/>
            <person name="Barry K."/>
            <person name="Bills G."/>
            <person name="Bluhm B."/>
            <person name="Cannon C."/>
            <person name="Castanera R."/>
            <person name="Culley D."/>
            <person name="Daum C."/>
            <person name="Ezra D."/>
            <person name="Gonzalez J."/>
            <person name="Henrissat B."/>
            <person name="Kuo A."/>
            <person name="Liang C."/>
            <person name="Lipzen A."/>
            <person name="Lutzoni F."/>
            <person name="Magnuson J."/>
            <person name="Mondo S."/>
            <person name="Nolan M."/>
            <person name="Ohm R."/>
            <person name="Pangilinan J."/>
            <person name="Park H.-J."/>
            <person name="Ramirez L."/>
            <person name="Alfaro M."/>
            <person name="Sun H."/>
            <person name="Tritt A."/>
            <person name="Yoshinaga Y."/>
            <person name="Zwiers L.-H."/>
            <person name="Turgeon B."/>
            <person name="Goodwin S."/>
            <person name="Spatafora J."/>
            <person name="Crous P."/>
            <person name="Grigoriev I."/>
        </authorList>
    </citation>
    <scope>NUCLEOTIDE SEQUENCE</scope>
    <source>
        <strain evidence="1">CBS 675.92</strain>
    </source>
</reference>
<dbReference type="OrthoDB" id="5427059at2759"/>
<sequence>MEKQTPSPFIQKLSVELKQIILSNIPDVLSLRSAALSCRALYHAFLGAETIITTRVLLNQVDFDVLPEANITQQASRLDLCTEDRIQSFIARHLHKRQPPSESWRLRDAVPIAKFHACVSELALQFIATAIVKSPVCGTRPATRAEISRIERAMYRFEIFCNLFRGFDDSNSNPRLLKQLWNAFFLNFSPWENEQLACVHDYLVQAVYPAFNDIAEHDIAWGEFRVDYGDQRDSVFIQYLFALGLQTIRRISMAKTYEARYELLYSGYHPEYRDNFLYEALNCANGEDDGVYLSDFTSTDEQTHIRPPFVDDPDTGPTDIWRWAHQDETWANFVNQDNQKSLRGWGYVMWDRARLDESSIFQSRWEPPYPNDEDSRAEIQRRAEMEASWEARSKIYMSGGRGWWSFGDHSKIIWPNGKAPWEGRSAPAHTTPNSLEEAKDAFRLMKLPESVKGLNSKQRG</sequence>
<organism evidence="1 2">
    <name type="scientific">Byssothecium circinans</name>
    <dbReference type="NCBI Taxonomy" id="147558"/>
    <lineage>
        <taxon>Eukaryota</taxon>
        <taxon>Fungi</taxon>
        <taxon>Dikarya</taxon>
        <taxon>Ascomycota</taxon>
        <taxon>Pezizomycotina</taxon>
        <taxon>Dothideomycetes</taxon>
        <taxon>Pleosporomycetidae</taxon>
        <taxon>Pleosporales</taxon>
        <taxon>Massarineae</taxon>
        <taxon>Massarinaceae</taxon>
        <taxon>Byssothecium</taxon>
    </lineage>
</organism>